<dbReference type="Gene3D" id="3.40.50.12370">
    <property type="match status" value="1"/>
</dbReference>
<reference evidence="3" key="1">
    <citation type="submission" date="2019-04" db="EMBL/GenBank/DDBJ databases">
        <title>Draft genome sequence of Pseudonocardiaceae bacterium SL3-2-4.</title>
        <authorList>
            <person name="Ningsih F."/>
            <person name="Yokota A."/>
            <person name="Sakai Y."/>
            <person name="Nanatani K."/>
            <person name="Yabe S."/>
            <person name="Oetari A."/>
            <person name="Sjamsuridzal W."/>
        </authorList>
    </citation>
    <scope>NUCLEOTIDE SEQUENCE [LARGE SCALE GENOMIC DNA]</scope>
    <source>
        <strain evidence="3">SL3-2-4</strain>
    </source>
</reference>
<comment type="caution">
    <text evidence="2">The sequence shown here is derived from an EMBL/GenBank/DDBJ whole genome shotgun (WGS) entry which is preliminary data.</text>
</comment>
<dbReference type="Proteomes" id="UP000298860">
    <property type="component" value="Unassembled WGS sequence"/>
</dbReference>
<dbReference type="RefSeq" id="WP_137813229.1">
    <property type="nucleotide sequence ID" value="NZ_BJFL01000006.1"/>
</dbReference>
<protein>
    <recommendedName>
        <fullName evidence="1">UspA domain-containing protein</fullName>
    </recommendedName>
</protein>
<organism evidence="2 3">
    <name type="scientific">Gandjariella thermophila</name>
    <dbReference type="NCBI Taxonomy" id="1931992"/>
    <lineage>
        <taxon>Bacteria</taxon>
        <taxon>Bacillati</taxon>
        <taxon>Actinomycetota</taxon>
        <taxon>Actinomycetes</taxon>
        <taxon>Pseudonocardiales</taxon>
        <taxon>Pseudonocardiaceae</taxon>
        <taxon>Gandjariella</taxon>
    </lineage>
</organism>
<feature type="domain" description="UspA" evidence="1">
    <location>
        <begin position="18"/>
        <end position="144"/>
    </location>
</feature>
<dbReference type="EMBL" id="BJFL01000006">
    <property type="protein sequence ID" value="GDY30083.1"/>
    <property type="molecule type" value="Genomic_DNA"/>
</dbReference>
<name>A0A4D4J884_9PSEU</name>
<proteinExistence type="predicted"/>
<accession>A0A4D4J884</accession>
<gene>
    <name evidence="2" type="ORF">GTS_17160</name>
</gene>
<dbReference type="SUPFAM" id="SSF52402">
    <property type="entry name" value="Adenine nucleotide alpha hydrolases-like"/>
    <property type="match status" value="1"/>
</dbReference>
<dbReference type="InterPro" id="IPR006016">
    <property type="entry name" value="UspA"/>
</dbReference>
<dbReference type="AlphaFoldDB" id="A0A4D4J884"/>
<dbReference type="CDD" id="cd00293">
    <property type="entry name" value="USP-like"/>
    <property type="match status" value="1"/>
</dbReference>
<evidence type="ECO:0000313" key="2">
    <source>
        <dbReference type="EMBL" id="GDY30083.1"/>
    </source>
</evidence>
<dbReference type="OrthoDB" id="3734319at2"/>
<sequence length="162" mass="17243">MAVVVWVVEGTWPACVDAARTHVPEGTDIVLLHVSGPDVPGAGHGAYAGLLGRGHPELDPGTRMERLAATSAERLLRAAAERLGRPCTRVERAGRVEREVVAAAERADLLVLARDGDRTRLGPRSLGHTSRFVVDHAPCAVLLVWPEPAPDLGTIPPPPHHP</sequence>
<dbReference type="Pfam" id="PF00582">
    <property type="entry name" value="Usp"/>
    <property type="match status" value="1"/>
</dbReference>
<keyword evidence="3" id="KW-1185">Reference proteome</keyword>
<evidence type="ECO:0000259" key="1">
    <source>
        <dbReference type="Pfam" id="PF00582"/>
    </source>
</evidence>
<evidence type="ECO:0000313" key="3">
    <source>
        <dbReference type="Proteomes" id="UP000298860"/>
    </source>
</evidence>